<evidence type="ECO:0000313" key="1">
    <source>
        <dbReference type="EMBL" id="KAJ1936542.1"/>
    </source>
</evidence>
<keyword evidence="2" id="KW-1185">Reference proteome</keyword>
<sequence length="158" mass="17593">HPKLRNTTFDQIKHIVDTNDKKRYALFQDTADSAWFIRATQGHSIKIKEPPLTKLTPETLPANVIHGTTRDKYSLIEQHGLSRMGRTHIHFATGLVGEDQVISGMRTTANTYIYVDAARAMQDGIEFYLSENGVVLSAGQGTTGIIPPTYFSKVAFKS</sequence>
<organism evidence="1 2">
    <name type="scientific">Linderina macrospora</name>
    <dbReference type="NCBI Taxonomy" id="4868"/>
    <lineage>
        <taxon>Eukaryota</taxon>
        <taxon>Fungi</taxon>
        <taxon>Fungi incertae sedis</taxon>
        <taxon>Zoopagomycota</taxon>
        <taxon>Kickxellomycotina</taxon>
        <taxon>Kickxellomycetes</taxon>
        <taxon>Kickxellales</taxon>
        <taxon>Kickxellaceae</taxon>
        <taxon>Linderina</taxon>
    </lineage>
</organism>
<dbReference type="EMBL" id="JANBPW010003846">
    <property type="protein sequence ID" value="KAJ1936542.1"/>
    <property type="molecule type" value="Genomic_DNA"/>
</dbReference>
<accession>A0ACC1J427</accession>
<evidence type="ECO:0000313" key="2">
    <source>
        <dbReference type="Proteomes" id="UP001150603"/>
    </source>
</evidence>
<proteinExistence type="predicted"/>
<name>A0ACC1J427_9FUNG</name>
<gene>
    <name evidence="1" type="primary">TPT1</name>
    <name evidence="1" type="ORF">FBU59_005019</name>
</gene>
<dbReference type="Proteomes" id="UP001150603">
    <property type="component" value="Unassembled WGS sequence"/>
</dbReference>
<dbReference type="EC" id="2.7.1.160" evidence="1"/>
<protein>
    <submittedName>
        <fullName evidence="1">tRNA 2'-phosphotransferase</fullName>
        <ecNumber evidence="1">2.7.1.160</ecNumber>
    </submittedName>
</protein>
<reference evidence="1" key="1">
    <citation type="submission" date="2022-07" db="EMBL/GenBank/DDBJ databases">
        <title>Phylogenomic reconstructions and comparative analyses of Kickxellomycotina fungi.</title>
        <authorList>
            <person name="Reynolds N.K."/>
            <person name="Stajich J.E."/>
            <person name="Barry K."/>
            <person name="Grigoriev I.V."/>
            <person name="Crous P."/>
            <person name="Smith M.E."/>
        </authorList>
    </citation>
    <scope>NUCLEOTIDE SEQUENCE</scope>
    <source>
        <strain evidence="1">NRRL 5244</strain>
    </source>
</reference>
<feature type="non-terminal residue" evidence="1">
    <location>
        <position position="1"/>
    </location>
</feature>
<keyword evidence="1" id="KW-0808">Transferase</keyword>
<comment type="caution">
    <text evidence="1">The sequence shown here is derived from an EMBL/GenBank/DDBJ whole genome shotgun (WGS) entry which is preliminary data.</text>
</comment>